<dbReference type="SUPFAM" id="SSF57701">
    <property type="entry name" value="Zn2/Cys6 DNA-binding domain"/>
    <property type="match status" value="1"/>
</dbReference>
<dbReference type="SMART" id="SM00066">
    <property type="entry name" value="GAL4"/>
    <property type="match status" value="1"/>
</dbReference>
<evidence type="ECO:0000256" key="2">
    <source>
        <dbReference type="ARBA" id="ARBA00023242"/>
    </source>
</evidence>
<organism evidence="5 6">
    <name type="scientific">Yarrowia lipolytica</name>
    <name type="common">Candida lipolytica</name>
    <dbReference type="NCBI Taxonomy" id="4952"/>
    <lineage>
        <taxon>Eukaryota</taxon>
        <taxon>Fungi</taxon>
        <taxon>Dikarya</taxon>
        <taxon>Ascomycota</taxon>
        <taxon>Saccharomycotina</taxon>
        <taxon>Dipodascomycetes</taxon>
        <taxon>Dipodascales</taxon>
        <taxon>Dipodascales incertae sedis</taxon>
        <taxon>Yarrowia</taxon>
    </lineage>
</organism>
<evidence type="ECO:0000256" key="3">
    <source>
        <dbReference type="SAM" id="MobiDB-lite"/>
    </source>
</evidence>
<name>A0A1D8NKR3_YARLL</name>
<dbReference type="KEGG" id="yli:2911459"/>
<sequence>MKRTRVVKERTKMGCATCRKRRGKCDETRPVCSNCKRGERQCDYSTRFDFKQTALAEFGEFENQQSQISKGYKVGLQRDVTQNVFNARLVETEDTEGTMVPGEQVFKVVSADHQQQLPQQEQGQRQELQYEQQGQQHIQSTSPQIQIKPEPEEHAFKVPSYTDKSELRFPPAALASTGQLPRDGSAPNPDSALLPPQQLPEALEKAAAACVPPLTQSHLTLLHRFVAHLGHEIPMHMRLSGEPNSLLDGVTPASYWTHDVPQMAFSQGYLMSAILAYSSVCQFPLSEAAKRSGMFYYQQAIEGLAQEIKARPDSINVAACVSCCVLLTCYETYWGDLSNWYKHMTGLGDFAKLMGAIPGSWQQLDLQYTVIRFEFYQSMLGGVEGRLGPEYWLGIPSREGNPALTAGDDISRLLMQITGFVAKQNDLRSSMVIFEGAEEVWKSLKSDLEHLEVKWEHVLRPVRQSQGMFGEYIEHSCEDAMVAAIHMLLANVILIRNHPHVGTNRLFYFNLTADKTKGYVTEMLYRLPVDIKDWLFTNGDSISLDLTDITSVGSNMARLQNVTRKVNRMSSSAFERRHSTEMSPSSSGSSPSSISSPTCSSPASSTAGSTGVYKRGRRIKLLTVAVATFYAAVQIQDAHTRDLVTRWFTEVANATTCYSIIWFITGLSEAWERTVETEYQKSLANYLQQINYDGAGNLSRLDEVHAKIRLAQGVLGDMASILSEDHKKLLAKSED</sequence>
<feature type="region of interest" description="Disordered" evidence="3">
    <location>
        <begin position="568"/>
        <end position="610"/>
    </location>
</feature>
<evidence type="ECO:0000256" key="1">
    <source>
        <dbReference type="ARBA" id="ARBA00004123"/>
    </source>
</evidence>
<dbReference type="GeneID" id="2911459"/>
<dbReference type="InterPro" id="IPR036864">
    <property type="entry name" value="Zn2-C6_fun-type_DNA-bd_sf"/>
</dbReference>
<dbReference type="PANTHER" id="PTHR37534:SF23">
    <property type="entry name" value="ZN(II)2CYS6 TRANSCRIPTION FACTOR (EUROFUNG)"/>
    <property type="match status" value="1"/>
</dbReference>
<feature type="region of interest" description="Disordered" evidence="3">
    <location>
        <begin position="113"/>
        <end position="150"/>
    </location>
</feature>
<dbReference type="PANTHER" id="PTHR37534">
    <property type="entry name" value="TRANSCRIPTIONAL ACTIVATOR PROTEIN UGA3"/>
    <property type="match status" value="1"/>
</dbReference>
<dbReference type="GO" id="GO:0000976">
    <property type="term" value="F:transcription cis-regulatory region binding"/>
    <property type="evidence" value="ECO:0007669"/>
    <property type="project" value="TreeGrafter"/>
</dbReference>
<dbReference type="Gene3D" id="4.10.240.10">
    <property type="entry name" value="Zn(2)-C6 fungal-type DNA-binding domain"/>
    <property type="match status" value="1"/>
</dbReference>
<dbReference type="VEuPathDB" id="FungiDB:YALI0_E31383g"/>
<dbReference type="EMBL" id="CP017557">
    <property type="protein sequence ID" value="AOW06227.1"/>
    <property type="molecule type" value="Genomic_DNA"/>
</dbReference>
<dbReference type="GO" id="GO:0045944">
    <property type="term" value="P:positive regulation of transcription by RNA polymerase II"/>
    <property type="evidence" value="ECO:0007669"/>
    <property type="project" value="TreeGrafter"/>
</dbReference>
<evidence type="ECO:0000313" key="5">
    <source>
        <dbReference type="EMBL" id="AOW06227.1"/>
    </source>
</evidence>
<protein>
    <recommendedName>
        <fullName evidence="4">Zn(2)-C6 fungal-type domain-containing protein</fullName>
    </recommendedName>
</protein>
<dbReference type="GO" id="GO:0008270">
    <property type="term" value="F:zinc ion binding"/>
    <property type="evidence" value="ECO:0007669"/>
    <property type="project" value="InterPro"/>
</dbReference>
<dbReference type="GO" id="GO:0005634">
    <property type="term" value="C:nucleus"/>
    <property type="evidence" value="ECO:0007669"/>
    <property type="project" value="UniProtKB-SubCell"/>
</dbReference>
<dbReference type="AlphaFoldDB" id="A0A1D8NKR3"/>
<dbReference type="VEuPathDB" id="FungiDB:YALI1_E36937g"/>
<gene>
    <name evidence="5" type="ORF">YALI1_E36937g</name>
</gene>
<dbReference type="Proteomes" id="UP000182444">
    <property type="component" value="Chromosome 1E"/>
</dbReference>
<keyword evidence="2" id="KW-0539">Nucleus</keyword>
<feature type="domain" description="Zn(2)-C6 fungal-type" evidence="4">
    <location>
        <begin position="14"/>
        <end position="44"/>
    </location>
</feature>
<feature type="compositionally biased region" description="Low complexity" evidence="3">
    <location>
        <begin position="114"/>
        <end position="136"/>
    </location>
</feature>
<proteinExistence type="predicted"/>
<dbReference type="PROSITE" id="PS50048">
    <property type="entry name" value="ZN2_CY6_FUNGAL_2"/>
    <property type="match status" value="1"/>
</dbReference>
<evidence type="ECO:0000313" key="6">
    <source>
        <dbReference type="Proteomes" id="UP000182444"/>
    </source>
</evidence>
<dbReference type="RefSeq" id="XP_504633.3">
    <property type="nucleotide sequence ID" value="XM_504633.3"/>
</dbReference>
<dbReference type="CDD" id="cd00067">
    <property type="entry name" value="GAL4"/>
    <property type="match status" value="1"/>
</dbReference>
<evidence type="ECO:0000259" key="4">
    <source>
        <dbReference type="PROSITE" id="PS50048"/>
    </source>
</evidence>
<comment type="subcellular location">
    <subcellularLocation>
        <location evidence="1">Nucleus</location>
    </subcellularLocation>
</comment>
<dbReference type="GO" id="GO:0000981">
    <property type="term" value="F:DNA-binding transcription factor activity, RNA polymerase II-specific"/>
    <property type="evidence" value="ECO:0007669"/>
    <property type="project" value="InterPro"/>
</dbReference>
<dbReference type="Pfam" id="PF00172">
    <property type="entry name" value="Zn_clus"/>
    <property type="match status" value="1"/>
</dbReference>
<dbReference type="InterPro" id="IPR001138">
    <property type="entry name" value="Zn2Cys6_DnaBD"/>
</dbReference>
<dbReference type="Pfam" id="PF11951">
    <property type="entry name" value="Fungal_trans_2"/>
    <property type="match status" value="1"/>
</dbReference>
<reference evidence="5 6" key="1">
    <citation type="journal article" date="2016" name="PLoS ONE">
        <title>Sequence Assembly of Yarrowia lipolytica Strain W29/CLIB89 Shows Transposable Element Diversity.</title>
        <authorList>
            <person name="Magnan C."/>
            <person name="Yu J."/>
            <person name="Chang I."/>
            <person name="Jahn E."/>
            <person name="Kanomata Y."/>
            <person name="Wu J."/>
            <person name="Zeller M."/>
            <person name="Oakes M."/>
            <person name="Baldi P."/>
            <person name="Sandmeyer S."/>
        </authorList>
    </citation>
    <scope>NUCLEOTIDE SEQUENCE [LARGE SCALE GENOMIC DNA]</scope>
    <source>
        <strain evidence="6">CLIB89(W29)</strain>
    </source>
</reference>
<feature type="compositionally biased region" description="Low complexity" evidence="3">
    <location>
        <begin position="583"/>
        <end position="610"/>
    </location>
</feature>
<dbReference type="PROSITE" id="PS00463">
    <property type="entry name" value="ZN2_CY6_FUNGAL_1"/>
    <property type="match status" value="1"/>
</dbReference>
<dbReference type="InterPro" id="IPR021858">
    <property type="entry name" value="Fun_TF"/>
</dbReference>
<dbReference type="eggNOG" id="ENOG502QT9U">
    <property type="taxonomic scope" value="Eukaryota"/>
</dbReference>
<accession>A0A1D8NKR3</accession>